<dbReference type="Gene3D" id="3.30.360.10">
    <property type="entry name" value="Dihydrodipicolinate Reductase, domain 2"/>
    <property type="match status" value="1"/>
</dbReference>
<dbReference type="InterPro" id="IPR000683">
    <property type="entry name" value="Gfo/Idh/MocA-like_OxRdtase_N"/>
</dbReference>
<dbReference type="InterPro" id="IPR036291">
    <property type="entry name" value="NAD(P)-bd_dom_sf"/>
</dbReference>
<comment type="caution">
    <text evidence="3">The sequence shown here is derived from an EMBL/GenBank/DDBJ whole genome shotgun (WGS) entry which is preliminary data.</text>
</comment>
<dbReference type="Gene3D" id="3.40.50.720">
    <property type="entry name" value="NAD(P)-binding Rossmann-like Domain"/>
    <property type="match status" value="1"/>
</dbReference>
<accession>A0A318EM92</accession>
<protein>
    <submittedName>
        <fullName evidence="3">Putative dehydrogenase</fullName>
    </submittedName>
</protein>
<evidence type="ECO:0000313" key="3">
    <source>
        <dbReference type="EMBL" id="PXV86266.1"/>
    </source>
</evidence>
<sequence>MQSDAEMREKMDKVKLGIIGIGNMGTGHAKNIIKGEVKEIELCAVADCKEARRNWAEENLSEDITVFESGDQLIEAGICDAVLVATPHYEHPRLVIKALEHGLHVLCEKPSGVYTLQVREMNEVAAKHELVFAMMFNQRTNHVYRKMHELVQGGTLGKIKRVNWIVTDWYRTQSYYDSGEWRATWAGEGGGVLLNQCPHNLDLLQWICDMPSSVRAFCHNGKWHNIEVEDDVTAYLEYPNGATGVFITTTADAPGTNRFEITLEKGKLVCEEDKLTLFELNVSEREHCFREMEGFKKPEGHFVELETDGLNPQHIGVMKAFAGKILHGTPLVADGSEGINGLMLSNAMHLSSWLKKTVEIPFDEEVFLVELNKLRVNSKFKKTVKETTFNTEGTY</sequence>
<dbReference type="Pfam" id="PF01408">
    <property type="entry name" value="GFO_IDH_MocA"/>
    <property type="match status" value="1"/>
</dbReference>
<dbReference type="EMBL" id="QICS01000013">
    <property type="protein sequence ID" value="PXV86266.1"/>
    <property type="molecule type" value="Genomic_DNA"/>
</dbReference>
<dbReference type="GO" id="GO:0000166">
    <property type="term" value="F:nucleotide binding"/>
    <property type="evidence" value="ECO:0007669"/>
    <property type="project" value="InterPro"/>
</dbReference>
<dbReference type="AlphaFoldDB" id="A0A318EM92"/>
<dbReference type="PANTHER" id="PTHR43249">
    <property type="entry name" value="UDP-N-ACETYL-2-AMINO-2-DEOXY-D-GLUCURONATE OXIDASE"/>
    <property type="match status" value="1"/>
</dbReference>
<dbReference type="PANTHER" id="PTHR43249:SF1">
    <property type="entry name" value="D-GLUCOSIDE 3-DEHYDROGENASE"/>
    <property type="match status" value="1"/>
</dbReference>
<name>A0A318EM92_9FIRM</name>
<dbReference type="SUPFAM" id="SSF55347">
    <property type="entry name" value="Glyceraldehyde-3-phosphate dehydrogenase-like, C-terminal domain"/>
    <property type="match status" value="1"/>
</dbReference>
<evidence type="ECO:0000313" key="4">
    <source>
        <dbReference type="Proteomes" id="UP000247523"/>
    </source>
</evidence>
<dbReference type="Pfam" id="PF22725">
    <property type="entry name" value="GFO_IDH_MocA_C3"/>
    <property type="match status" value="1"/>
</dbReference>
<dbReference type="InterPro" id="IPR055170">
    <property type="entry name" value="GFO_IDH_MocA-like_dom"/>
</dbReference>
<evidence type="ECO:0000259" key="1">
    <source>
        <dbReference type="Pfam" id="PF01408"/>
    </source>
</evidence>
<organism evidence="3 4">
    <name type="scientific">Lachnotalea glycerini</name>
    <dbReference type="NCBI Taxonomy" id="1763509"/>
    <lineage>
        <taxon>Bacteria</taxon>
        <taxon>Bacillati</taxon>
        <taxon>Bacillota</taxon>
        <taxon>Clostridia</taxon>
        <taxon>Lachnospirales</taxon>
        <taxon>Lachnospiraceae</taxon>
        <taxon>Lachnotalea</taxon>
    </lineage>
</organism>
<dbReference type="Proteomes" id="UP000247523">
    <property type="component" value="Unassembled WGS sequence"/>
</dbReference>
<reference evidence="3 4" key="1">
    <citation type="submission" date="2018-05" db="EMBL/GenBank/DDBJ databases">
        <title>Genomic Encyclopedia of Type Strains, Phase IV (KMG-IV): sequencing the most valuable type-strain genomes for metagenomic binning, comparative biology and taxonomic classification.</title>
        <authorList>
            <person name="Goeker M."/>
        </authorList>
    </citation>
    <scope>NUCLEOTIDE SEQUENCE [LARGE SCALE GENOMIC DNA]</scope>
    <source>
        <strain evidence="3 4">DSM 28816</strain>
    </source>
</reference>
<gene>
    <name evidence="3" type="ORF">C8E03_11351</name>
</gene>
<evidence type="ECO:0000259" key="2">
    <source>
        <dbReference type="Pfam" id="PF22725"/>
    </source>
</evidence>
<proteinExistence type="predicted"/>
<dbReference type="InterPro" id="IPR052515">
    <property type="entry name" value="Gfo/Idh/MocA_Oxidoreductase"/>
</dbReference>
<feature type="domain" description="Gfo/Idh/MocA-like oxidoreductase N-terminal" evidence="1">
    <location>
        <begin position="15"/>
        <end position="134"/>
    </location>
</feature>
<dbReference type="SUPFAM" id="SSF51735">
    <property type="entry name" value="NAD(P)-binding Rossmann-fold domains"/>
    <property type="match status" value="1"/>
</dbReference>
<feature type="domain" description="GFO/IDH/MocA-like oxidoreductase" evidence="2">
    <location>
        <begin position="144"/>
        <end position="268"/>
    </location>
</feature>